<dbReference type="EMBL" id="GBXM01041517">
    <property type="protein sequence ID" value="JAH67060.1"/>
    <property type="molecule type" value="Transcribed_RNA"/>
</dbReference>
<accession>A0A0E9UPB3</accession>
<organism evidence="1">
    <name type="scientific">Anguilla anguilla</name>
    <name type="common">European freshwater eel</name>
    <name type="synonym">Muraena anguilla</name>
    <dbReference type="NCBI Taxonomy" id="7936"/>
    <lineage>
        <taxon>Eukaryota</taxon>
        <taxon>Metazoa</taxon>
        <taxon>Chordata</taxon>
        <taxon>Craniata</taxon>
        <taxon>Vertebrata</taxon>
        <taxon>Euteleostomi</taxon>
        <taxon>Actinopterygii</taxon>
        <taxon>Neopterygii</taxon>
        <taxon>Teleostei</taxon>
        <taxon>Anguilliformes</taxon>
        <taxon>Anguillidae</taxon>
        <taxon>Anguilla</taxon>
    </lineage>
</organism>
<sequence length="40" mass="4489">MRKPTNNSLKSRIVGATLQNENLTSAVKIEKPKLEILPKK</sequence>
<protein>
    <submittedName>
        <fullName evidence="1">Uncharacterized protein</fullName>
    </submittedName>
</protein>
<dbReference type="AlphaFoldDB" id="A0A0E9UPB3"/>
<evidence type="ECO:0000313" key="1">
    <source>
        <dbReference type="EMBL" id="JAH67060.1"/>
    </source>
</evidence>
<reference evidence="1" key="2">
    <citation type="journal article" date="2015" name="Fish Shellfish Immunol.">
        <title>Early steps in the European eel (Anguilla anguilla)-Vibrio vulnificus interaction in the gills: Role of the RtxA13 toxin.</title>
        <authorList>
            <person name="Callol A."/>
            <person name="Pajuelo D."/>
            <person name="Ebbesson L."/>
            <person name="Teles M."/>
            <person name="MacKenzie S."/>
            <person name="Amaro C."/>
        </authorList>
    </citation>
    <scope>NUCLEOTIDE SEQUENCE</scope>
</reference>
<reference evidence="1" key="1">
    <citation type="submission" date="2014-11" db="EMBL/GenBank/DDBJ databases">
        <authorList>
            <person name="Amaro Gonzalez C."/>
        </authorList>
    </citation>
    <scope>NUCLEOTIDE SEQUENCE</scope>
</reference>
<name>A0A0E9UPB3_ANGAN</name>
<proteinExistence type="predicted"/>